<sequence length="224" mass="25914">MFEKEKIKKQVVDAFMFRHATKVFDPNKIISDDDFNFILETGRLSPSSIGLEPWKFVVLQNKEMREKLGEFAWGAGGQLPTASHFVIILARTSKDVRYDSEYITNHFRNVKNAPEEIVRELPARYQNFQEKFGVLESERTIFDWSCKQTYIALGNMLIAAAQIGIDSCPIEGFNYKLVHDFLHEQGVLEDGHFDVSVMAAFGYRKDEPRPKTRKKLTDIVTWIK</sequence>
<dbReference type="PANTHER" id="PTHR23026:SF125">
    <property type="entry name" value="OXYGEN-INSENSITIVE NAD(P)H NITROREDUCTASE"/>
    <property type="match status" value="1"/>
</dbReference>
<dbReference type="InterPro" id="IPR033878">
    <property type="entry name" value="NfsB-like"/>
</dbReference>
<evidence type="ECO:0000313" key="10">
    <source>
        <dbReference type="Proteomes" id="UP000030832"/>
    </source>
</evidence>
<keyword evidence="7" id="KW-0520">NAD</keyword>
<dbReference type="AlphaFoldDB" id="A0A0B0IJ59"/>
<dbReference type="SUPFAM" id="SSF55469">
    <property type="entry name" value="FMN-dependent nitroreductase-like"/>
    <property type="match status" value="1"/>
</dbReference>
<keyword evidence="3" id="KW-0285">Flavoprotein</keyword>
<evidence type="ECO:0000256" key="5">
    <source>
        <dbReference type="ARBA" id="ARBA00022857"/>
    </source>
</evidence>
<accession>A0A0B0IJ59</accession>
<proteinExistence type="inferred from homology"/>
<keyword evidence="5" id="KW-0521">NADP</keyword>
<evidence type="ECO:0000256" key="3">
    <source>
        <dbReference type="ARBA" id="ARBA00022630"/>
    </source>
</evidence>
<dbReference type="InterPro" id="IPR050627">
    <property type="entry name" value="Nitroreductase/BluB"/>
</dbReference>
<evidence type="ECO:0000313" key="9">
    <source>
        <dbReference type="EMBL" id="KHF40872.1"/>
    </source>
</evidence>
<dbReference type="CDD" id="cd02149">
    <property type="entry name" value="NfsB-like"/>
    <property type="match status" value="1"/>
</dbReference>
<dbReference type="GO" id="GO:0046256">
    <property type="term" value="P:2,4,6-trinitrotoluene catabolic process"/>
    <property type="evidence" value="ECO:0007669"/>
    <property type="project" value="TreeGrafter"/>
</dbReference>
<dbReference type="RefSeq" id="WP_034627417.1">
    <property type="nucleotide sequence ID" value="NZ_JRJU01000006.1"/>
</dbReference>
<dbReference type="Pfam" id="PF00881">
    <property type="entry name" value="Nitroreductase"/>
    <property type="match status" value="1"/>
</dbReference>
<keyword evidence="4" id="KW-0288">FMN</keyword>
<comment type="caution">
    <text evidence="9">The sequence shown here is derived from an EMBL/GenBank/DDBJ whole genome shotgun (WGS) entry which is preliminary data.</text>
</comment>
<evidence type="ECO:0000256" key="7">
    <source>
        <dbReference type="ARBA" id="ARBA00023027"/>
    </source>
</evidence>
<dbReference type="GO" id="GO:0046857">
    <property type="term" value="F:oxidoreductase activity, acting on other nitrogenous compounds as donors, with NAD or NADP as acceptor"/>
    <property type="evidence" value="ECO:0007669"/>
    <property type="project" value="TreeGrafter"/>
</dbReference>
<dbReference type="GO" id="GO:0005829">
    <property type="term" value="C:cytosol"/>
    <property type="evidence" value="ECO:0007669"/>
    <property type="project" value="TreeGrafter"/>
</dbReference>
<keyword evidence="6" id="KW-0560">Oxidoreductase</keyword>
<evidence type="ECO:0000259" key="8">
    <source>
        <dbReference type="Pfam" id="PF00881"/>
    </source>
</evidence>
<gene>
    <name evidence="9" type="ORF">LQ50_07185</name>
</gene>
<comment type="cofactor">
    <cofactor evidence="1">
        <name>FMN</name>
        <dbReference type="ChEBI" id="CHEBI:58210"/>
    </cofactor>
</comment>
<reference evidence="9 10" key="1">
    <citation type="submission" date="2014-09" db="EMBL/GenBank/DDBJ databases">
        <title>Genome sequencing and annotation of Bacillus Okhensis strain Kh10-101T.</title>
        <authorList>
            <person name="Prakash J.S."/>
        </authorList>
    </citation>
    <scope>NUCLEOTIDE SEQUENCE [LARGE SCALE GENOMIC DNA]</scope>
    <source>
        <strain evidence="10">Kh10-101T</strain>
    </source>
</reference>
<dbReference type="OrthoDB" id="9809288at2"/>
<dbReference type="Proteomes" id="UP000030832">
    <property type="component" value="Unassembled WGS sequence"/>
</dbReference>
<dbReference type="Gene3D" id="3.40.109.10">
    <property type="entry name" value="NADH Oxidase"/>
    <property type="match status" value="1"/>
</dbReference>
<evidence type="ECO:0000256" key="2">
    <source>
        <dbReference type="ARBA" id="ARBA00007118"/>
    </source>
</evidence>
<dbReference type="eggNOG" id="COG0778">
    <property type="taxonomic scope" value="Bacteria"/>
</dbReference>
<evidence type="ECO:0000256" key="4">
    <source>
        <dbReference type="ARBA" id="ARBA00022643"/>
    </source>
</evidence>
<feature type="domain" description="Nitroreductase" evidence="8">
    <location>
        <begin position="17"/>
        <end position="185"/>
    </location>
</feature>
<dbReference type="STRING" id="333138.LQ50_07185"/>
<protein>
    <recommendedName>
        <fullName evidence="8">Nitroreductase domain-containing protein</fullName>
    </recommendedName>
</protein>
<comment type="similarity">
    <text evidence="2">Belongs to the nitroreductase family.</text>
</comment>
<evidence type="ECO:0000256" key="6">
    <source>
        <dbReference type="ARBA" id="ARBA00023002"/>
    </source>
</evidence>
<name>A0A0B0IJ59_9BACI</name>
<evidence type="ECO:0000256" key="1">
    <source>
        <dbReference type="ARBA" id="ARBA00001917"/>
    </source>
</evidence>
<dbReference type="PANTHER" id="PTHR23026">
    <property type="entry name" value="NADPH NITROREDUCTASE"/>
    <property type="match status" value="1"/>
</dbReference>
<dbReference type="InterPro" id="IPR029479">
    <property type="entry name" value="Nitroreductase"/>
</dbReference>
<dbReference type="InterPro" id="IPR000415">
    <property type="entry name" value="Nitroreductase-like"/>
</dbReference>
<dbReference type="EMBL" id="JRJU01000006">
    <property type="protein sequence ID" value="KHF40872.1"/>
    <property type="molecule type" value="Genomic_DNA"/>
</dbReference>
<keyword evidence="10" id="KW-1185">Reference proteome</keyword>
<organism evidence="9 10">
    <name type="scientific">Halalkalibacter okhensis</name>
    <dbReference type="NCBI Taxonomy" id="333138"/>
    <lineage>
        <taxon>Bacteria</taxon>
        <taxon>Bacillati</taxon>
        <taxon>Bacillota</taxon>
        <taxon>Bacilli</taxon>
        <taxon>Bacillales</taxon>
        <taxon>Bacillaceae</taxon>
        <taxon>Halalkalibacter</taxon>
    </lineage>
</organism>